<proteinExistence type="inferred from homology"/>
<dbReference type="PROSITE" id="PS00143">
    <property type="entry name" value="INSULINASE"/>
    <property type="match status" value="1"/>
</dbReference>
<keyword evidence="3" id="KW-0645">Protease</keyword>
<dbReference type="SUPFAM" id="SSF63411">
    <property type="entry name" value="LuxS/MPP-like metallohydrolase"/>
    <property type="match status" value="2"/>
</dbReference>
<dbReference type="InterPro" id="IPR001431">
    <property type="entry name" value="Pept_M16_Zn_BS"/>
</dbReference>
<dbReference type="Proteomes" id="UP000214975">
    <property type="component" value="Chromosome"/>
</dbReference>
<dbReference type="Pfam" id="PF05193">
    <property type="entry name" value="Peptidase_M16_C"/>
    <property type="match status" value="1"/>
</dbReference>
<dbReference type="InterPro" id="IPR011249">
    <property type="entry name" value="Metalloenz_LuxS/M16"/>
</dbReference>
<name>A0A223I2R4_THETR</name>
<dbReference type="InterPro" id="IPR007863">
    <property type="entry name" value="Peptidase_M16_C"/>
</dbReference>
<evidence type="ECO:0000256" key="2">
    <source>
        <dbReference type="RuleBase" id="RU004447"/>
    </source>
</evidence>
<comment type="similarity">
    <text evidence="1 2">Belongs to the peptidase M16 family.</text>
</comment>
<keyword evidence="3" id="KW-0378">Hydrolase</keyword>
<dbReference type="EMBL" id="CP016893">
    <property type="protein sequence ID" value="AST59043.1"/>
    <property type="molecule type" value="Genomic_DNA"/>
</dbReference>
<protein>
    <submittedName>
        <fullName evidence="3">Zinc protease</fullName>
    </submittedName>
</protein>
<organism evidence="3 4">
    <name type="scientific">Thermoanaerobacterium thermosaccharolyticum</name>
    <name type="common">Clostridium thermosaccharolyticum</name>
    <dbReference type="NCBI Taxonomy" id="1517"/>
    <lineage>
        <taxon>Bacteria</taxon>
        <taxon>Bacillati</taxon>
        <taxon>Bacillota</taxon>
        <taxon>Clostridia</taxon>
        <taxon>Thermoanaerobacterales</taxon>
        <taxon>Thermoanaerobacteraceae</taxon>
        <taxon>Thermoanaerobacterium</taxon>
    </lineage>
</organism>
<gene>
    <name evidence="3" type="ORF">Thert_03305</name>
</gene>
<dbReference type="PANTHER" id="PTHR11851">
    <property type="entry name" value="METALLOPROTEASE"/>
    <property type="match status" value="1"/>
</dbReference>
<reference evidence="3 4" key="1">
    <citation type="submission" date="2016-08" db="EMBL/GenBank/DDBJ databases">
        <title>A novel genetic cassette of butanologenic Thermoanaerobacterium thermosaccharolyticum that directly convert cellulose to butanol.</title>
        <authorList>
            <person name="Li T."/>
            <person name="He J."/>
        </authorList>
    </citation>
    <scope>NUCLEOTIDE SEQUENCE [LARGE SCALE GENOMIC DNA]</scope>
    <source>
        <strain evidence="3 4">TG57</strain>
    </source>
</reference>
<evidence type="ECO:0000313" key="4">
    <source>
        <dbReference type="Proteomes" id="UP000214975"/>
    </source>
</evidence>
<dbReference type="GO" id="GO:0004222">
    <property type="term" value="F:metalloendopeptidase activity"/>
    <property type="evidence" value="ECO:0007669"/>
    <property type="project" value="InterPro"/>
</dbReference>
<accession>A0A223I2R4</accession>
<dbReference type="RefSeq" id="WP_094398018.1">
    <property type="nucleotide sequence ID" value="NZ_CP016893.1"/>
</dbReference>
<evidence type="ECO:0000256" key="1">
    <source>
        <dbReference type="ARBA" id="ARBA00007261"/>
    </source>
</evidence>
<dbReference type="InterPro" id="IPR050361">
    <property type="entry name" value="MPP/UQCRC_Complex"/>
</dbReference>
<dbReference type="InterPro" id="IPR011765">
    <property type="entry name" value="Pept_M16_N"/>
</dbReference>
<dbReference type="GO" id="GO:0006508">
    <property type="term" value="P:proteolysis"/>
    <property type="evidence" value="ECO:0007669"/>
    <property type="project" value="UniProtKB-KW"/>
</dbReference>
<dbReference type="GO" id="GO:0046872">
    <property type="term" value="F:metal ion binding"/>
    <property type="evidence" value="ECO:0007669"/>
    <property type="project" value="InterPro"/>
</dbReference>
<dbReference type="Gene3D" id="3.30.830.10">
    <property type="entry name" value="Metalloenzyme, LuxS/M16 peptidase-like"/>
    <property type="match status" value="2"/>
</dbReference>
<dbReference type="PANTHER" id="PTHR11851:SF49">
    <property type="entry name" value="MITOCHONDRIAL-PROCESSING PEPTIDASE SUBUNIT ALPHA"/>
    <property type="match status" value="1"/>
</dbReference>
<evidence type="ECO:0000313" key="3">
    <source>
        <dbReference type="EMBL" id="AST59043.1"/>
    </source>
</evidence>
<dbReference type="Pfam" id="PF00675">
    <property type="entry name" value="Peptidase_M16"/>
    <property type="match status" value="1"/>
</dbReference>
<dbReference type="AlphaFoldDB" id="A0A223I2R4"/>
<sequence length="416" mass="47520">MYIQKKINDIDVVAYRMPYVSSVYIGIWLKVGSRHEKKEQNGISHFIEHMVFKGSKRRNAKDIAEEIDNIGGQLNGFTGKESTCFYVKVYKSYVEKAIDVLFDMVFNPLFNCDDIEKEKKVVIEEINMNNDSPEDLAYDMLSSLIWNGNSLSFPVLGTEGTIKSMDRDTIIKYYKSNYIKENIVISIAGNFDDSIFDSIAEKTSNVMSSETGKIVEKPIWKKGIIFKSKEFEQVNICLSMPSIKYSFENIYSLSIISNAFGGGMSSRLFQKIREEKGLVYSIYSYPSTYIDTGAFTIFASTSIENLKDVYELINDEIYSVKENGFSEDEIDKFKEQLKISILMDMDSISSRMSVIGKSLLFLGKIYTVDDIIDKIKSIKYEDVNNLAKKIFNIDQLGISIVGNINEKQIGWLKIEQ</sequence>